<protein>
    <submittedName>
        <fullName evidence="2">Multidrug efflux pump subunit AcrB</fullName>
    </submittedName>
</protein>
<dbReference type="GO" id="GO:0042910">
    <property type="term" value="F:xenobiotic transmembrane transporter activity"/>
    <property type="evidence" value="ECO:0007669"/>
    <property type="project" value="TreeGrafter"/>
</dbReference>
<feature type="transmembrane region" description="Helical" evidence="1">
    <location>
        <begin position="393"/>
        <end position="417"/>
    </location>
</feature>
<dbReference type="Gene3D" id="3.30.70.1440">
    <property type="entry name" value="Multidrug efflux transporter AcrB pore domain"/>
    <property type="match status" value="1"/>
</dbReference>
<name>A0A497XS88_9SPHI</name>
<keyword evidence="1" id="KW-0812">Transmembrane</keyword>
<dbReference type="AlphaFoldDB" id="A0A497XS88"/>
<dbReference type="PANTHER" id="PTHR32063">
    <property type="match status" value="1"/>
</dbReference>
<feature type="transmembrane region" description="Helical" evidence="1">
    <location>
        <begin position="890"/>
        <end position="910"/>
    </location>
</feature>
<dbReference type="PANTHER" id="PTHR32063:SF18">
    <property type="entry name" value="CATION EFFLUX SYSTEM PROTEIN"/>
    <property type="match status" value="1"/>
</dbReference>
<feature type="transmembrane region" description="Helical" evidence="1">
    <location>
        <begin position="437"/>
        <end position="457"/>
    </location>
</feature>
<feature type="transmembrane region" description="Helical" evidence="1">
    <location>
        <begin position="916"/>
        <end position="937"/>
    </location>
</feature>
<dbReference type="InterPro" id="IPR027463">
    <property type="entry name" value="AcrB_DN_DC_subdom"/>
</dbReference>
<dbReference type="SUPFAM" id="SSF82714">
    <property type="entry name" value="Multidrug efflux transporter AcrB TolC docking domain, DN and DC subdomains"/>
    <property type="match status" value="2"/>
</dbReference>
<dbReference type="GO" id="GO:0005886">
    <property type="term" value="C:plasma membrane"/>
    <property type="evidence" value="ECO:0007669"/>
    <property type="project" value="TreeGrafter"/>
</dbReference>
<keyword evidence="1" id="KW-1133">Transmembrane helix</keyword>
<dbReference type="Gene3D" id="3.30.70.1430">
    <property type="entry name" value="Multidrug efflux transporter AcrB pore domain"/>
    <property type="match status" value="2"/>
</dbReference>
<dbReference type="Gene3D" id="1.20.1640.10">
    <property type="entry name" value="Multidrug efflux transporter AcrB transmembrane domain"/>
    <property type="match status" value="2"/>
</dbReference>
<feature type="transmembrane region" description="Helical" evidence="1">
    <location>
        <begin position="864"/>
        <end position="883"/>
    </location>
</feature>
<keyword evidence="1" id="KW-0472">Membrane</keyword>
<evidence type="ECO:0000313" key="2">
    <source>
        <dbReference type="EMBL" id="RLJ71988.1"/>
    </source>
</evidence>
<evidence type="ECO:0000256" key="1">
    <source>
        <dbReference type="SAM" id="Phobius"/>
    </source>
</evidence>
<dbReference type="SUPFAM" id="SSF82866">
    <property type="entry name" value="Multidrug efflux transporter AcrB transmembrane domain"/>
    <property type="match status" value="2"/>
</dbReference>
<dbReference type="InterPro" id="IPR001036">
    <property type="entry name" value="Acrflvin-R"/>
</dbReference>
<feature type="transmembrane region" description="Helical" evidence="1">
    <location>
        <begin position="15"/>
        <end position="35"/>
    </location>
</feature>
<feature type="transmembrane region" description="Helical" evidence="1">
    <location>
        <begin position="966"/>
        <end position="982"/>
    </location>
</feature>
<gene>
    <name evidence="2" type="ORF">BCL90_4815</name>
</gene>
<dbReference type="Proteomes" id="UP000273898">
    <property type="component" value="Unassembled WGS sequence"/>
</dbReference>
<dbReference type="Pfam" id="PF00873">
    <property type="entry name" value="ACR_tran"/>
    <property type="match status" value="1"/>
</dbReference>
<dbReference type="EMBL" id="RCCK01000015">
    <property type="protein sequence ID" value="RLJ71988.1"/>
    <property type="molecule type" value="Genomic_DNA"/>
</dbReference>
<feature type="transmembrane region" description="Helical" evidence="1">
    <location>
        <begin position="366"/>
        <end position="386"/>
    </location>
</feature>
<dbReference type="SUPFAM" id="SSF82693">
    <property type="entry name" value="Multidrug efflux transporter AcrB pore domain, PN1, PN2, PC1 and PC2 subdomains"/>
    <property type="match status" value="2"/>
</dbReference>
<dbReference type="RefSeq" id="WP_208529914.1">
    <property type="nucleotide sequence ID" value="NZ_RCCK01000015.1"/>
</dbReference>
<sequence length="1043" mass="115477">MKKRRINVIEAAMRYPQITLAITAILVMAGVIALFTMPRSEDPRITVRQALVIAAYPGADEIQMEKEVTNKIEQYLFSFEEIRKSKTKSETKEGQVIITAELNDNVKDTKKFWSTLQHGLNMNMRGVLPEGVLGPIVNSDFGDVVAQMITVTAPGRSYADIEKYLDRLEDGIKTIPAVSKIKRYGGQRQQIYITVQDEKLRQYGFDLHTIATVLQAQNVTQVTGDLTLEASKIPIFAGSRFKNETAIGDQIIYSTPAGIVVRLKDVARIERRYEELKNKIKVGNNDVMMLTVEMQPGSNIVELGKQLEQKVAEIRSNLPGDVSVKTIVDQPTVVKERLGHFMLEFGIAILSVILVVMLLLPLRVAAISAIAAPVSIAITFAVLNIIGIELHQVTLAALIIVLGMVVDDAIVIVDNYIEKLDEGVASWTAAWQSATQLMVPVFTATAAIIFAFAPLAICLHGMSKEFIQALPVAIGVALTASFLVAIFLTPYLCYIFLKKGLKHKMSERPLKKNILDRLQDGYNKAVEFCMYWPKSTLTAGVLSVFLAFFIGGHVQTEFFPIVERNQFNLELWMQNGTSVLETEKAVQKVEAAIKGDKRIVTTASFIGTSSPRFYSTYAPEPARENYAQIFINTVSEDATEEMIKEYLRKFGNFLPNGYVRVRQLSIKEQPAPVEIRIIGEDLADQKKVALQVKAILSNAKGTNWIRTDYQRDYFGINARIKEDQASRLGISKALITQTLGAEINGYPVSRLWEGDKPVDILLRLDASNRSDFGSLEQLSLTSRYNTKIPLKEVVDLQPSWHTGAIAHRNGLRTLTVSSESQMGVKASAIIASIRPQIDKLKLPEGIRISYGGEDEASQESGPDMGTSLMISLIMIFLVLLFQFKSMGKVLIVLSTFPLSLLGAMLGLYLTGNSMGFFAFMGIISLMGIVVRNGIILVDYTDELILEHGYTIKAAALSAAKRRMRPIFLTSSAAAIGLIPMIASQSPMWAPLGSVLAVGVIVSMVMTLFIVPVLYYKFIKPVKAHEEDGQPDADEHIQYKPAHH</sequence>
<dbReference type="Gene3D" id="3.30.70.1320">
    <property type="entry name" value="Multidrug efflux transporter AcrB pore domain like"/>
    <property type="match status" value="1"/>
</dbReference>
<dbReference type="PRINTS" id="PR00702">
    <property type="entry name" value="ACRIFLAVINRP"/>
</dbReference>
<accession>A0A497XS88</accession>
<reference evidence="2 3" key="1">
    <citation type="submission" date="2018-10" db="EMBL/GenBank/DDBJ databases">
        <title>Genomic Encyclopedia of Archaeal and Bacterial Type Strains, Phase II (KMG-II): from individual species to whole genera.</title>
        <authorList>
            <person name="Goeker M."/>
        </authorList>
    </citation>
    <scope>NUCLEOTIDE SEQUENCE [LARGE SCALE GENOMIC DNA]</scope>
    <source>
        <strain evidence="2 3">DSM 19624</strain>
    </source>
</reference>
<feature type="transmembrane region" description="Helical" evidence="1">
    <location>
        <begin position="341"/>
        <end position="360"/>
    </location>
</feature>
<feature type="transmembrane region" description="Helical" evidence="1">
    <location>
        <begin position="994"/>
        <end position="1015"/>
    </location>
</feature>
<evidence type="ECO:0000313" key="3">
    <source>
        <dbReference type="Proteomes" id="UP000273898"/>
    </source>
</evidence>
<dbReference type="Gene3D" id="3.30.2090.10">
    <property type="entry name" value="Multidrug efflux transporter AcrB TolC docking domain, DN and DC subdomains"/>
    <property type="match status" value="2"/>
</dbReference>
<organism evidence="2 3">
    <name type="scientific">Pedobacter alluvionis</name>
    <dbReference type="NCBI Taxonomy" id="475253"/>
    <lineage>
        <taxon>Bacteria</taxon>
        <taxon>Pseudomonadati</taxon>
        <taxon>Bacteroidota</taxon>
        <taxon>Sphingobacteriia</taxon>
        <taxon>Sphingobacteriales</taxon>
        <taxon>Sphingobacteriaceae</taxon>
        <taxon>Pedobacter</taxon>
    </lineage>
</organism>
<comment type="caution">
    <text evidence="2">The sequence shown here is derived from an EMBL/GenBank/DDBJ whole genome shotgun (WGS) entry which is preliminary data.</text>
</comment>
<proteinExistence type="predicted"/>
<feature type="transmembrane region" description="Helical" evidence="1">
    <location>
        <begin position="469"/>
        <end position="497"/>
    </location>
</feature>